<dbReference type="Pfam" id="PF05672">
    <property type="entry name" value="MAP7"/>
    <property type="match status" value="1"/>
</dbReference>
<feature type="region of interest" description="Disordered" evidence="6">
    <location>
        <begin position="34"/>
        <end position="70"/>
    </location>
</feature>
<dbReference type="PANTHER" id="PTHR15073">
    <property type="entry name" value="MICROTUBULE-ASSOCIATED PROTEIN"/>
    <property type="match status" value="1"/>
</dbReference>
<feature type="compositionally biased region" description="Polar residues" evidence="6">
    <location>
        <begin position="264"/>
        <end position="275"/>
    </location>
</feature>
<feature type="compositionally biased region" description="Low complexity" evidence="6">
    <location>
        <begin position="324"/>
        <end position="335"/>
    </location>
</feature>
<feature type="compositionally biased region" description="Polar residues" evidence="6">
    <location>
        <begin position="415"/>
        <end position="424"/>
    </location>
</feature>
<evidence type="ECO:0000313" key="8">
    <source>
        <dbReference type="Proteomes" id="UP001591681"/>
    </source>
</evidence>
<feature type="compositionally biased region" description="Basic and acidic residues" evidence="6">
    <location>
        <begin position="34"/>
        <end position="58"/>
    </location>
</feature>
<feature type="compositionally biased region" description="Polar residues" evidence="6">
    <location>
        <begin position="228"/>
        <end position="237"/>
    </location>
</feature>
<proteinExistence type="inferred from homology"/>
<feature type="region of interest" description="Disordered" evidence="6">
    <location>
        <begin position="227"/>
        <end position="289"/>
    </location>
</feature>
<feature type="region of interest" description="Disordered" evidence="6">
    <location>
        <begin position="115"/>
        <end position="136"/>
    </location>
</feature>
<comment type="similarity">
    <text evidence="2">Belongs to the MAP7 family.</text>
</comment>
<feature type="region of interest" description="Disordered" evidence="6">
    <location>
        <begin position="321"/>
        <end position="475"/>
    </location>
</feature>
<evidence type="ECO:0000313" key="7">
    <source>
        <dbReference type="EMBL" id="KAL2098894.1"/>
    </source>
</evidence>
<keyword evidence="5" id="KW-0206">Cytoskeleton</keyword>
<evidence type="ECO:0000256" key="3">
    <source>
        <dbReference type="ARBA" id="ARBA00022490"/>
    </source>
</evidence>
<feature type="compositionally biased region" description="Basic and acidic residues" evidence="6">
    <location>
        <begin position="487"/>
        <end position="567"/>
    </location>
</feature>
<sequence length="646" mass="74622">MPASCASIPAPMKRSVCSPDLTVLKDDIEEGIVEKDSKRRGSLKDSKSKPAKKIEPHIQTKPSNAAEHALKVDERLRLARERREQRQRELATREQGWLAREARAKRHYEKHLEERRRKLEEQRKREERRRLAVEEKRRQRLHEERVRYEQVLKRTMERSQMAKQKQILLFRRAKLNASKGPRRRPLTEWEKDLVRRLQTPTVAHLARSRSVGASEADAVFHCCRRSVSCHQVRSSSPRKVEPTARSTHQKTPAAKPHLGHAQRKTSQAVQCTQKPANPVEKRNSQKNPKTQIQVVAETVTPSPPSPPPDRPPERSVIRAVSRRPAPQLEGLLPPLLEEESDTGPYCDTPPLSEEEPVGEVTGGQVHMDGMTVNNGPPHEQMEEGDLDTPPPGQNLCPAQADCDSRSDQSPPAGVPSSSKSSAGTTDPEEATRMLAEKRRQARQQRDEKRREEFERQAQEVLARRQAEENARLEAEAQQRLEEVRKREELEQKQMEEQKRREEDQKQIEEENIKRLKRQREEEQARQKEVELRRQRDQHFQKEEEERQERKKRLEEIMKRTRKAESAERNPAPASIAVTEPQPKENTEPVGNHREDVILLSGPSPTNKLDLDSREDVVPSVTFKERRSLRTLTGLDHIQSQQRAEVI</sequence>
<evidence type="ECO:0008006" key="9">
    <source>
        <dbReference type="Google" id="ProtNLM"/>
    </source>
</evidence>
<keyword evidence="3" id="KW-0963">Cytoplasm</keyword>
<evidence type="ECO:0000256" key="6">
    <source>
        <dbReference type="SAM" id="MobiDB-lite"/>
    </source>
</evidence>
<accession>A0ABD1KI51</accession>
<keyword evidence="8" id="KW-1185">Reference proteome</keyword>
<gene>
    <name evidence="7" type="ORF">ACEWY4_005374</name>
</gene>
<evidence type="ECO:0000256" key="5">
    <source>
        <dbReference type="ARBA" id="ARBA00023212"/>
    </source>
</evidence>
<dbReference type="EMBL" id="JBHFQA010000005">
    <property type="protein sequence ID" value="KAL2098894.1"/>
    <property type="molecule type" value="Genomic_DNA"/>
</dbReference>
<dbReference type="InterPro" id="IPR008604">
    <property type="entry name" value="MAP7_fam"/>
</dbReference>
<protein>
    <recommendedName>
        <fullName evidence="9">Ensconsin</fullName>
    </recommendedName>
</protein>
<name>A0ABD1KI51_9TELE</name>
<keyword evidence="4" id="KW-0175">Coiled coil</keyword>
<feature type="region of interest" description="Disordered" evidence="6">
    <location>
        <begin position="487"/>
        <end position="612"/>
    </location>
</feature>
<evidence type="ECO:0000256" key="2">
    <source>
        <dbReference type="ARBA" id="ARBA00007525"/>
    </source>
</evidence>
<reference evidence="7 8" key="1">
    <citation type="submission" date="2024-09" db="EMBL/GenBank/DDBJ databases">
        <title>A chromosome-level genome assembly of Gray's grenadier anchovy, Coilia grayii.</title>
        <authorList>
            <person name="Fu Z."/>
        </authorList>
    </citation>
    <scope>NUCLEOTIDE SEQUENCE [LARGE SCALE GENOMIC DNA]</scope>
    <source>
        <strain evidence="7">G4</strain>
        <tissue evidence="7">Muscle</tissue>
    </source>
</reference>
<feature type="compositionally biased region" description="Basic and acidic residues" evidence="6">
    <location>
        <begin position="581"/>
        <end position="596"/>
    </location>
</feature>
<evidence type="ECO:0000256" key="1">
    <source>
        <dbReference type="ARBA" id="ARBA00004245"/>
    </source>
</evidence>
<dbReference type="InterPro" id="IPR051483">
    <property type="entry name" value="MAP7_domain-containing"/>
</dbReference>
<dbReference type="AlphaFoldDB" id="A0ABD1KI51"/>
<feature type="compositionally biased region" description="Basic and acidic residues" evidence="6">
    <location>
        <begin position="429"/>
        <end position="475"/>
    </location>
</feature>
<dbReference type="Proteomes" id="UP001591681">
    <property type="component" value="Unassembled WGS sequence"/>
</dbReference>
<dbReference type="PANTHER" id="PTHR15073:SF1">
    <property type="entry name" value="RETICULOCYTE-BINDING PROTEIN HOMOLOG 2A"/>
    <property type="match status" value="1"/>
</dbReference>
<evidence type="ECO:0000256" key="4">
    <source>
        <dbReference type="ARBA" id="ARBA00023054"/>
    </source>
</evidence>
<comment type="subcellular location">
    <subcellularLocation>
        <location evidence="1">Cytoplasm</location>
        <location evidence="1">Cytoskeleton</location>
    </subcellularLocation>
</comment>
<dbReference type="GO" id="GO:0005856">
    <property type="term" value="C:cytoskeleton"/>
    <property type="evidence" value="ECO:0007669"/>
    <property type="project" value="UniProtKB-SubCell"/>
</dbReference>
<organism evidence="7 8">
    <name type="scientific">Coilia grayii</name>
    <name type="common">Gray's grenadier anchovy</name>
    <dbReference type="NCBI Taxonomy" id="363190"/>
    <lineage>
        <taxon>Eukaryota</taxon>
        <taxon>Metazoa</taxon>
        <taxon>Chordata</taxon>
        <taxon>Craniata</taxon>
        <taxon>Vertebrata</taxon>
        <taxon>Euteleostomi</taxon>
        <taxon>Actinopterygii</taxon>
        <taxon>Neopterygii</taxon>
        <taxon>Teleostei</taxon>
        <taxon>Clupei</taxon>
        <taxon>Clupeiformes</taxon>
        <taxon>Clupeoidei</taxon>
        <taxon>Engraulidae</taxon>
        <taxon>Coilinae</taxon>
        <taxon>Coilia</taxon>
    </lineage>
</organism>
<comment type="caution">
    <text evidence="7">The sequence shown here is derived from an EMBL/GenBank/DDBJ whole genome shotgun (WGS) entry which is preliminary data.</text>
</comment>